<evidence type="ECO:0000313" key="9">
    <source>
        <dbReference type="EMBL" id="MBS9336735.1"/>
    </source>
</evidence>
<keyword evidence="9" id="KW-0418">Kinase</keyword>
<dbReference type="Proteomes" id="UP000735205">
    <property type="component" value="Unassembled WGS sequence"/>
</dbReference>
<keyword evidence="3" id="KW-1277">Toxin-antitoxin system</keyword>
<dbReference type="InterPro" id="IPR010488">
    <property type="entry name" value="Zeta_toxin_domain"/>
</dbReference>
<dbReference type="InterPro" id="IPR027417">
    <property type="entry name" value="P-loop_NTPase"/>
</dbReference>
<keyword evidence="4" id="KW-0547">Nucleotide-binding</keyword>
<dbReference type="Pfam" id="PF06414">
    <property type="entry name" value="Zeta_toxin"/>
    <property type="match status" value="1"/>
</dbReference>
<organism evidence="9 10">
    <name type="scientific">Fructobacillus papyrifericola</name>
    <dbReference type="NCBI Taxonomy" id="2713172"/>
    <lineage>
        <taxon>Bacteria</taxon>
        <taxon>Bacillati</taxon>
        <taxon>Bacillota</taxon>
        <taxon>Bacilli</taxon>
        <taxon>Lactobacillales</taxon>
        <taxon>Lactobacillaceae</taxon>
        <taxon>Fructobacillus</taxon>
    </lineage>
</organism>
<evidence type="ECO:0000313" key="10">
    <source>
        <dbReference type="Proteomes" id="UP000735205"/>
    </source>
</evidence>
<comment type="similarity">
    <text evidence="1">Belongs to the zeta toxin family.</text>
</comment>
<evidence type="ECO:0000256" key="3">
    <source>
        <dbReference type="ARBA" id="ARBA00022649"/>
    </source>
</evidence>
<keyword evidence="5" id="KW-0067">ATP-binding</keyword>
<evidence type="ECO:0000256" key="5">
    <source>
        <dbReference type="ARBA" id="ARBA00022840"/>
    </source>
</evidence>
<name>A0ABS5QUC3_9LACO</name>
<protein>
    <recommendedName>
        <fullName evidence="6">UDP-N-acetylglucosamine kinase</fullName>
        <ecNumber evidence="2">2.7.1.176</ecNumber>
    </recommendedName>
    <alternativeName>
        <fullName evidence="6">UDP-N-acetylglucosamine kinase</fullName>
    </alternativeName>
</protein>
<evidence type="ECO:0000256" key="1">
    <source>
        <dbReference type="ARBA" id="ARBA00009104"/>
    </source>
</evidence>
<sequence>MKKLLIIIRGNSGSGKTRLAKYIQDIVGEKNCFIVHQDIVRREILHTNDSKNNPSINLMKELADFGFEHYPISIIEGILRKDVYGEMLTQLSSDQRIQSMVLYLDYPFNITIENDQKKKQPFGKVTLQKWWRENDVLTADDIRIKDEKTLQGAVSKITKLLDM</sequence>
<dbReference type="RefSeq" id="WP_213793290.1">
    <property type="nucleotide sequence ID" value="NZ_JAAMFJ010000003.1"/>
</dbReference>
<evidence type="ECO:0000256" key="4">
    <source>
        <dbReference type="ARBA" id="ARBA00022741"/>
    </source>
</evidence>
<keyword evidence="9" id="KW-0808">Transferase</keyword>
<evidence type="ECO:0000256" key="6">
    <source>
        <dbReference type="ARBA" id="ARBA00032897"/>
    </source>
</evidence>
<feature type="domain" description="Zeta toxin" evidence="8">
    <location>
        <begin position="2"/>
        <end position="49"/>
    </location>
</feature>
<dbReference type="Gene3D" id="3.40.50.300">
    <property type="entry name" value="P-loop containing nucleotide triphosphate hydrolases"/>
    <property type="match status" value="1"/>
</dbReference>
<evidence type="ECO:0000256" key="7">
    <source>
        <dbReference type="ARBA" id="ARBA00048178"/>
    </source>
</evidence>
<evidence type="ECO:0000256" key="2">
    <source>
        <dbReference type="ARBA" id="ARBA00011963"/>
    </source>
</evidence>
<comment type="caution">
    <text evidence="9">The sequence shown here is derived from an EMBL/GenBank/DDBJ whole genome shotgun (WGS) entry which is preliminary data.</text>
</comment>
<dbReference type="EC" id="2.7.1.176" evidence="2"/>
<dbReference type="SUPFAM" id="SSF52540">
    <property type="entry name" value="P-loop containing nucleoside triphosphate hydrolases"/>
    <property type="match status" value="1"/>
</dbReference>
<dbReference type="GO" id="GO:0016301">
    <property type="term" value="F:kinase activity"/>
    <property type="evidence" value="ECO:0007669"/>
    <property type="project" value="UniProtKB-KW"/>
</dbReference>
<gene>
    <name evidence="9" type="ORF">G6R28_05775</name>
</gene>
<comment type="catalytic activity">
    <reaction evidence="7">
        <text>UDP-N-acetyl-alpha-D-glucosamine + ATP = UDP-N-acetyl-alpha-D-glucosamine 3'-phosphate + ADP + H(+)</text>
        <dbReference type="Rhea" id="RHEA:32671"/>
        <dbReference type="ChEBI" id="CHEBI:15378"/>
        <dbReference type="ChEBI" id="CHEBI:30616"/>
        <dbReference type="ChEBI" id="CHEBI:57705"/>
        <dbReference type="ChEBI" id="CHEBI:64353"/>
        <dbReference type="ChEBI" id="CHEBI:456216"/>
        <dbReference type="EC" id="2.7.1.176"/>
    </reaction>
</comment>
<keyword evidence="10" id="KW-1185">Reference proteome</keyword>
<reference evidence="9 10" key="1">
    <citation type="submission" date="2020-02" db="EMBL/GenBank/DDBJ databases">
        <title>Fructobacillus sp. isolated from paper mulberry of Taiwan.</title>
        <authorList>
            <person name="Lin S.-T."/>
        </authorList>
    </citation>
    <scope>NUCLEOTIDE SEQUENCE [LARGE SCALE GENOMIC DNA]</scope>
    <source>
        <strain evidence="9 10">M1-21</strain>
    </source>
</reference>
<accession>A0ABS5QUC3</accession>
<evidence type="ECO:0000259" key="8">
    <source>
        <dbReference type="Pfam" id="PF06414"/>
    </source>
</evidence>
<dbReference type="EMBL" id="JAAMFJ010000003">
    <property type="protein sequence ID" value="MBS9336735.1"/>
    <property type="molecule type" value="Genomic_DNA"/>
</dbReference>
<proteinExistence type="inferred from homology"/>